<name>A0A2P6MDH4_ALKUR</name>
<gene>
    <name evidence="1" type="ORF">C6I21_15120</name>
</gene>
<accession>A0A2P6MDH4</accession>
<comment type="caution">
    <text evidence="1">The sequence shown here is derived from an EMBL/GenBank/DDBJ whole genome shotgun (WGS) entry which is preliminary data.</text>
</comment>
<keyword evidence="2" id="KW-1185">Reference proteome</keyword>
<dbReference type="Proteomes" id="UP000243650">
    <property type="component" value="Unassembled WGS sequence"/>
</dbReference>
<sequence length="96" mass="10956">MECRLEKLAGYPFTIRSTASRGHALNQRPAPLPKRGAVRKQRAAGVWRPVVLVVIRNRKTACGEAPASACRSMEKLDFTGALREYWVEKLEYRREK</sequence>
<organism evidence="1 2">
    <name type="scientific">Alkalicoccus urumqiensis</name>
    <name type="common">Bacillus urumqiensis</name>
    <dbReference type="NCBI Taxonomy" id="1548213"/>
    <lineage>
        <taxon>Bacteria</taxon>
        <taxon>Bacillati</taxon>
        <taxon>Bacillota</taxon>
        <taxon>Bacilli</taxon>
        <taxon>Bacillales</taxon>
        <taxon>Bacillaceae</taxon>
        <taxon>Alkalicoccus</taxon>
    </lineage>
</organism>
<protein>
    <submittedName>
        <fullName evidence="1">Uncharacterized protein</fullName>
    </submittedName>
</protein>
<dbReference type="EMBL" id="PVNS01000018">
    <property type="protein sequence ID" value="PRO64341.1"/>
    <property type="molecule type" value="Genomic_DNA"/>
</dbReference>
<evidence type="ECO:0000313" key="2">
    <source>
        <dbReference type="Proteomes" id="UP000243650"/>
    </source>
</evidence>
<dbReference type="AlphaFoldDB" id="A0A2P6MDH4"/>
<evidence type="ECO:0000313" key="1">
    <source>
        <dbReference type="EMBL" id="PRO64341.1"/>
    </source>
</evidence>
<reference evidence="1 2" key="1">
    <citation type="submission" date="2018-03" db="EMBL/GenBank/DDBJ databases">
        <title>Bacillus urumqiensis sp. nov., a moderately haloalkaliphilic bacterium isolated from a salt lake.</title>
        <authorList>
            <person name="Zhao B."/>
            <person name="Liao Z."/>
        </authorList>
    </citation>
    <scope>NUCLEOTIDE SEQUENCE [LARGE SCALE GENOMIC DNA]</scope>
    <source>
        <strain evidence="1 2">BZ-SZ-XJ18</strain>
    </source>
</reference>
<proteinExistence type="predicted"/>